<feature type="region of interest" description="Disordered" evidence="1">
    <location>
        <begin position="151"/>
        <end position="176"/>
    </location>
</feature>
<name>A0AAW1SQV7_9CHLO</name>
<dbReference type="Proteomes" id="UP001485043">
    <property type="component" value="Unassembled WGS sequence"/>
</dbReference>
<sequence>MRLPGSVGLKPSSAFQHGILNGTEARKKLWRCRQLGLQLARHYRRLRPAKLPEVMALCSKQVKEAFQKRCLPHAASNSGPLPAPSRAPHGSLRAGPPSSASLRPQELGKAHANWSDPGQAPALLLSAAPDQNAPHPAGFHMPLCQTAAGRQAKQRAQRISDVPAQDESGSGVWSDPAALDAGQMLRHRDKRGSRLLQNAALGLTRPGEEGPRQAPAEPLDSALALPSLGGNAGPWAPGPRLTNELEAEQAFGKMLKACSDTFATYMDYLRQRQG</sequence>
<evidence type="ECO:0000256" key="1">
    <source>
        <dbReference type="SAM" id="MobiDB-lite"/>
    </source>
</evidence>
<protein>
    <submittedName>
        <fullName evidence="2">Uncharacterized protein</fullName>
    </submittedName>
</protein>
<feature type="region of interest" description="Disordered" evidence="1">
    <location>
        <begin position="73"/>
        <end position="120"/>
    </location>
</feature>
<evidence type="ECO:0000313" key="2">
    <source>
        <dbReference type="EMBL" id="KAK9850969.1"/>
    </source>
</evidence>
<reference evidence="2 3" key="1">
    <citation type="journal article" date="2024" name="Nat. Commun.">
        <title>Phylogenomics reveals the evolutionary origins of lichenization in chlorophyte algae.</title>
        <authorList>
            <person name="Puginier C."/>
            <person name="Libourel C."/>
            <person name="Otte J."/>
            <person name="Skaloud P."/>
            <person name="Haon M."/>
            <person name="Grisel S."/>
            <person name="Petersen M."/>
            <person name="Berrin J.G."/>
            <person name="Delaux P.M."/>
            <person name="Dal Grande F."/>
            <person name="Keller J."/>
        </authorList>
    </citation>
    <scope>NUCLEOTIDE SEQUENCE [LARGE SCALE GENOMIC DNA]</scope>
    <source>
        <strain evidence="2 3">SAG 2523</strain>
    </source>
</reference>
<dbReference type="EMBL" id="JALJOV010001263">
    <property type="protein sequence ID" value="KAK9850969.1"/>
    <property type="molecule type" value="Genomic_DNA"/>
</dbReference>
<accession>A0AAW1SQV7</accession>
<gene>
    <name evidence="2" type="ORF">WJX84_003595</name>
</gene>
<evidence type="ECO:0000313" key="3">
    <source>
        <dbReference type="Proteomes" id="UP001485043"/>
    </source>
</evidence>
<keyword evidence="3" id="KW-1185">Reference proteome</keyword>
<dbReference type="AlphaFoldDB" id="A0AAW1SQV7"/>
<organism evidence="2 3">
    <name type="scientific">Apatococcus fuscideae</name>
    <dbReference type="NCBI Taxonomy" id="2026836"/>
    <lineage>
        <taxon>Eukaryota</taxon>
        <taxon>Viridiplantae</taxon>
        <taxon>Chlorophyta</taxon>
        <taxon>core chlorophytes</taxon>
        <taxon>Trebouxiophyceae</taxon>
        <taxon>Chlorellales</taxon>
        <taxon>Chlorellaceae</taxon>
        <taxon>Apatococcus</taxon>
    </lineage>
</organism>
<proteinExistence type="predicted"/>
<comment type="caution">
    <text evidence="2">The sequence shown here is derived from an EMBL/GenBank/DDBJ whole genome shotgun (WGS) entry which is preliminary data.</text>
</comment>